<dbReference type="InterPro" id="IPR024104">
    <property type="entry name" value="Tribbles/Ser_Thr_kinase_40"/>
</dbReference>
<dbReference type="PANTHER" id="PTHR22961">
    <property type="entry name" value="SER/THR PROTEIN KINASE-TRB"/>
    <property type="match status" value="1"/>
</dbReference>
<dbReference type="Ensembl" id="ENSEEET00000020364.2">
    <property type="protein sequence ID" value="ENSEEEP00000020138.2"/>
    <property type="gene ID" value="ENSEEEG00000009835.2"/>
</dbReference>
<dbReference type="GeneTree" id="ENSGT00950000182986"/>
<organism evidence="2 3">
    <name type="scientific">Electrophorus electricus</name>
    <name type="common">Electric eel</name>
    <name type="synonym">Gymnotus electricus</name>
    <dbReference type="NCBI Taxonomy" id="8005"/>
    <lineage>
        <taxon>Eukaryota</taxon>
        <taxon>Metazoa</taxon>
        <taxon>Chordata</taxon>
        <taxon>Craniata</taxon>
        <taxon>Vertebrata</taxon>
        <taxon>Euteleostomi</taxon>
        <taxon>Actinopterygii</taxon>
        <taxon>Neopterygii</taxon>
        <taxon>Teleostei</taxon>
        <taxon>Ostariophysi</taxon>
        <taxon>Gymnotiformes</taxon>
        <taxon>Gymnotoidei</taxon>
        <taxon>Gymnotidae</taxon>
        <taxon>Electrophorus</taxon>
    </lineage>
</organism>
<dbReference type="GO" id="GO:0005634">
    <property type="term" value="C:nucleus"/>
    <property type="evidence" value="ECO:0007669"/>
    <property type="project" value="TreeGrafter"/>
</dbReference>
<reference evidence="3" key="2">
    <citation type="journal article" date="2017" name="Sci. Adv.">
        <title>A tail of two voltages: Proteomic comparison of the three electric organs of the electric eel.</title>
        <authorList>
            <person name="Traeger L.L."/>
            <person name="Sabat G."/>
            <person name="Barrett-Wilt G.A."/>
            <person name="Wells G.B."/>
            <person name="Sussman M.R."/>
        </authorList>
    </citation>
    <scope>NUCLEOTIDE SEQUENCE [LARGE SCALE GENOMIC DNA]</scope>
</reference>
<gene>
    <name evidence="2" type="primary">RGS1</name>
</gene>
<keyword evidence="1" id="KW-0472">Membrane</keyword>
<reference evidence="2" key="3">
    <citation type="submission" date="2020-05" db="EMBL/GenBank/DDBJ databases">
        <title>Electrophorus electricus (electric eel) genome, fEleEle1, primary haplotype.</title>
        <authorList>
            <person name="Myers G."/>
            <person name="Meyer A."/>
            <person name="Fedrigo O."/>
            <person name="Formenti G."/>
            <person name="Rhie A."/>
            <person name="Tracey A."/>
            <person name="Sims Y."/>
            <person name="Jarvis E.D."/>
        </authorList>
    </citation>
    <scope>NUCLEOTIDE SEQUENCE [LARGE SCALE GENOMIC DNA]</scope>
</reference>
<evidence type="ECO:0000313" key="2">
    <source>
        <dbReference type="Ensembl" id="ENSEEEP00000020138.2"/>
    </source>
</evidence>
<protein>
    <recommendedName>
        <fullName evidence="4">Protein kinase domain-containing protein</fullName>
    </recommendedName>
</protein>
<dbReference type="AlphaFoldDB" id="A0A4W4F7S3"/>
<dbReference type="GO" id="GO:0031434">
    <property type="term" value="F:mitogen-activated protein kinase kinase binding"/>
    <property type="evidence" value="ECO:0007669"/>
    <property type="project" value="TreeGrafter"/>
</dbReference>
<accession>A0A4W4F7S3</accession>
<evidence type="ECO:0000256" key="1">
    <source>
        <dbReference type="SAM" id="Phobius"/>
    </source>
</evidence>
<dbReference type="Proteomes" id="UP000314983">
    <property type="component" value="Chromosome 13"/>
</dbReference>
<name>A0A4W4F7S3_ELEEL</name>
<sequence>HQMMSVVAHLQCIYIAYLCICLFTDSFIFIFIDFVFRTKLTLYSLEDAFMMRKGDDSVFGKHACPPYVCPESLQEEANYSGKAADNILNSKIQRCKFRLPDTLASRARCLIQNILQLDPSKCLTAQEILDNPWFSYDDQIVPDLSYITDSKT</sequence>
<reference evidence="2" key="5">
    <citation type="submission" date="2025-09" db="UniProtKB">
        <authorList>
            <consortium name="Ensembl"/>
        </authorList>
    </citation>
    <scope>IDENTIFICATION</scope>
</reference>
<keyword evidence="3" id="KW-1185">Reference proteome</keyword>
<dbReference type="SUPFAM" id="SSF56112">
    <property type="entry name" value="Protein kinase-like (PK-like)"/>
    <property type="match status" value="1"/>
</dbReference>
<dbReference type="PANTHER" id="PTHR22961:SF13">
    <property type="entry name" value="TRIBBLES"/>
    <property type="match status" value="1"/>
</dbReference>
<feature type="transmembrane region" description="Helical" evidence="1">
    <location>
        <begin position="13"/>
        <end position="36"/>
    </location>
</feature>
<evidence type="ECO:0008006" key="4">
    <source>
        <dbReference type="Google" id="ProtNLM"/>
    </source>
</evidence>
<dbReference type="GO" id="GO:0032436">
    <property type="term" value="P:positive regulation of proteasomal ubiquitin-dependent protein catabolic process"/>
    <property type="evidence" value="ECO:0007669"/>
    <property type="project" value="TreeGrafter"/>
</dbReference>
<reference evidence="3" key="1">
    <citation type="journal article" date="2014" name="Science">
        <title>Nonhuman genetics. Genomic basis for the convergent evolution of electric organs.</title>
        <authorList>
            <person name="Gallant J.R."/>
            <person name="Traeger L.L."/>
            <person name="Volkening J.D."/>
            <person name="Moffett H."/>
            <person name="Chen P.H."/>
            <person name="Novina C.D."/>
            <person name="Phillips G.N.Jr."/>
            <person name="Anand R."/>
            <person name="Wells G.B."/>
            <person name="Pinch M."/>
            <person name="Guth R."/>
            <person name="Unguez G.A."/>
            <person name="Albert J.S."/>
            <person name="Zakon H.H."/>
            <person name="Samanta M.P."/>
            <person name="Sussman M.R."/>
        </authorList>
    </citation>
    <scope>NUCLEOTIDE SEQUENCE [LARGE SCALE GENOMIC DNA]</scope>
</reference>
<evidence type="ECO:0000313" key="3">
    <source>
        <dbReference type="Proteomes" id="UP000314983"/>
    </source>
</evidence>
<proteinExistence type="predicted"/>
<dbReference type="STRING" id="8005.ENSEEEP00000020138"/>
<dbReference type="Gene3D" id="1.10.510.10">
    <property type="entry name" value="Transferase(Phosphotransferase) domain 1"/>
    <property type="match status" value="1"/>
</dbReference>
<keyword evidence="1" id="KW-1133">Transmembrane helix</keyword>
<dbReference type="InterPro" id="IPR011009">
    <property type="entry name" value="Kinase-like_dom_sf"/>
</dbReference>
<keyword evidence="1" id="KW-0812">Transmembrane</keyword>
<reference evidence="2" key="4">
    <citation type="submission" date="2025-08" db="UniProtKB">
        <authorList>
            <consortium name="Ensembl"/>
        </authorList>
    </citation>
    <scope>IDENTIFICATION</scope>
</reference>